<dbReference type="Proteomes" id="UP000276103">
    <property type="component" value="Unassembled WGS sequence"/>
</dbReference>
<sequence length="213" mass="24659">MIEVKKSVTEIGFRLPFNLFEQVKEWEYSIDQLVFEEQLETGSFQGKFRVSPAVLQMMQMAQKQGKIMPYYGAGGSSGACIYSFQINDDKCNFQVRHSVAGEVLVIDIEIKKLDPIESLVRKTEIQFSILPYVTDEPLEQPWTGERNQTLICKIFDQEYENLKQWQNWVDEEALTSRYIYQFGQVSMGATGFSIKVQDTKTGNIIDITNYDDW</sequence>
<keyword evidence="2" id="KW-1185">Reference proteome</keyword>
<organism evidence="1 2">
    <name type="scientific">Trichormus variabilis SAG 1403-4b</name>
    <dbReference type="NCBI Taxonomy" id="447716"/>
    <lineage>
        <taxon>Bacteria</taxon>
        <taxon>Bacillati</taxon>
        <taxon>Cyanobacteriota</taxon>
        <taxon>Cyanophyceae</taxon>
        <taxon>Nostocales</taxon>
        <taxon>Nostocaceae</taxon>
        <taxon>Trichormus</taxon>
    </lineage>
</organism>
<gene>
    <name evidence="1" type="ORF">DSM107003_25500</name>
</gene>
<dbReference type="EMBL" id="RSCM01000007">
    <property type="protein sequence ID" value="RUS96453.1"/>
    <property type="molecule type" value="Genomic_DNA"/>
</dbReference>
<reference evidence="1 2" key="1">
    <citation type="journal article" date="2019" name="Genome Biol. Evol.">
        <title>Day and night: Metabolic profiles and evolutionary relationships of six axenic non-marine cyanobacteria.</title>
        <authorList>
            <person name="Will S.E."/>
            <person name="Henke P."/>
            <person name="Boedeker C."/>
            <person name="Huang S."/>
            <person name="Brinkmann H."/>
            <person name="Rohde M."/>
            <person name="Jarek M."/>
            <person name="Friedl T."/>
            <person name="Seufert S."/>
            <person name="Schumacher M."/>
            <person name="Overmann J."/>
            <person name="Neumann-Schaal M."/>
            <person name="Petersen J."/>
        </authorList>
    </citation>
    <scope>NUCLEOTIDE SEQUENCE [LARGE SCALE GENOMIC DNA]</scope>
    <source>
        <strain evidence="1 2">SAG 1403-4b</strain>
    </source>
</reference>
<accession>A0A3S1C4I9</accession>
<protein>
    <submittedName>
        <fullName evidence="1">Uncharacterized protein</fullName>
    </submittedName>
</protein>
<evidence type="ECO:0000313" key="2">
    <source>
        <dbReference type="Proteomes" id="UP000276103"/>
    </source>
</evidence>
<evidence type="ECO:0000313" key="1">
    <source>
        <dbReference type="EMBL" id="RUS96453.1"/>
    </source>
</evidence>
<proteinExistence type="predicted"/>
<name>A0A3S1C4I9_ANAVA</name>
<dbReference type="AlphaFoldDB" id="A0A3S1C4I9"/>
<dbReference type="RefSeq" id="WP_127054421.1">
    <property type="nucleotide sequence ID" value="NZ_RSCM01000007.1"/>
</dbReference>
<comment type="caution">
    <text evidence="1">The sequence shown here is derived from an EMBL/GenBank/DDBJ whole genome shotgun (WGS) entry which is preliminary data.</text>
</comment>